<dbReference type="AlphaFoldDB" id="X0Y9U2"/>
<comment type="caution">
    <text evidence="1">The sequence shown here is derived from an EMBL/GenBank/DDBJ whole genome shotgun (WGS) entry which is preliminary data.</text>
</comment>
<sequence length="81" mass="8432">MPCGAWTFGLADGQPPAMETSTMPVVGKNIEMRIDGDILTIKVDLSKEFGKSASGKNVIVASTGGNQPVPGREAVQIGMNL</sequence>
<proteinExistence type="predicted"/>
<evidence type="ECO:0000313" key="1">
    <source>
        <dbReference type="EMBL" id="GAG44057.1"/>
    </source>
</evidence>
<accession>X0Y9U2</accession>
<gene>
    <name evidence="1" type="ORF">S01H1_78205</name>
</gene>
<name>X0Y9U2_9ZZZZ</name>
<feature type="non-terminal residue" evidence="1">
    <location>
        <position position="81"/>
    </location>
</feature>
<protein>
    <submittedName>
        <fullName evidence="1">Uncharacterized protein</fullName>
    </submittedName>
</protein>
<organism evidence="1">
    <name type="scientific">marine sediment metagenome</name>
    <dbReference type="NCBI Taxonomy" id="412755"/>
    <lineage>
        <taxon>unclassified sequences</taxon>
        <taxon>metagenomes</taxon>
        <taxon>ecological metagenomes</taxon>
    </lineage>
</organism>
<reference evidence="1" key="1">
    <citation type="journal article" date="2014" name="Front. Microbiol.">
        <title>High frequency of phylogenetically diverse reductive dehalogenase-homologous genes in deep subseafloor sedimentary metagenomes.</title>
        <authorList>
            <person name="Kawai M."/>
            <person name="Futagami T."/>
            <person name="Toyoda A."/>
            <person name="Takaki Y."/>
            <person name="Nishi S."/>
            <person name="Hori S."/>
            <person name="Arai W."/>
            <person name="Tsubouchi T."/>
            <person name="Morono Y."/>
            <person name="Uchiyama I."/>
            <person name="Ito T."/>
            <person name="Fujiyama A."/>
            <person name="Inagaki F."/>
            <person name="Takami H."/>
        </authorList>
    </citation>
    <scope>NUCLEOTIDE SEQUENCE</scope>
    <source>
        <strain evidence="1">Expedition CK06-06</strain>
    </source>
</reference>
<dbReference type="EMBL" id="BARS01052616">
    <property type="protein sequence ID" value="GAG44057.1"/>
    <property type="molecule type" value="Genomic_DNA"/>
</dbReference>